<proteinExistence type="predicted"/>
<dbReference type="AlphaFoldDB" id="A0A7S1LHY5"/>
<accession>A0A7S1LHY5</accession>
<evidence type="ECO:0000313" key="1">
    <source>
        <dbReference type="EMBL" id="CAD9102997.1"/>
    </source>
</evidence>
<name>A0A7S1LHY5_ALECA</name>
<gene>
    <name evidence="1" type="ORF">ACAT0790_LOCUS8310</name>
</gene>
<reference evidence="1" key="1">
    <citation type="submission" date="2021-01" db="EMBL/GenBank/DDBJ databases">
        <authorList>
            <person name="Corre E."/>
            <person name="Pelletier E."/>
            <person name="Niang G."/>
            <person name="Scheremetjew M."/>
            <person name="Finn R."/>
            <person name="Kale V."/>
            <person name="Holt S."/>
            <person name="Cochrane G."/>
            <person name="Meng A."/>
            <person name="Brown T."/>
            <person name="Cohen L."/>
        </authorList>
    </citation>
    <scope>NUCLEOTIDE SEQUENCE</scope>
    <source>
        <strain evidence="1">OF101</strain>
    </source>
</reference>
<dbReference type="EMBL" id="HBGE01014120">
    <property type="protein sequence ID" value="CAD9102997.1"/>
    <property type="molecule type" value="Transcribed_RNA"/>
</dbReference>
<organism evidence="1">
    <name type="scientific">Alexandrium catenella</name>
    <name type="common">Red tide dinoflagellate</name>
    <name type="synonym">Gonyaulax catenella</name>
    <dbReference type="NCBI Taxonomy" id="2925"/>
    <lineage>
        <taxon>Eukaryota</taxon>
        <taxon>Sar</taxon>
        <taxon>Alveolata</taxon>
        <taxon>Dinophyceae</taxon>
        <taxon>Gonyaulacales</taxon>
        <taxon>Pyrocystaceae</taxon>
        <taxon>Alexandrium</taxon>
    </lineage>
</organism>
<protein>
    <submittedName>
        <fullName evidence="1">Uncharacterized protein</fullName>
    </submittedName>
</protein>
<sequence length="210" mass="23325">MPFEVALKGENATLKSHLSYGVLTKENADKYSSLVADAYLQDHHWRLMAEWQTQKFADRLGELDGRVTLAISCFTPLPKLFRISDFTAERDQATHAFMATGTYVETYEGKLCTDGGLTTGSKMTPLFQDGLRPQLIVDLMKTGLPGKSAFTVRLDDYVRLIKVGMDEMRLFLTTGRASDGRRGILQMCPLGSDVGSNECKQAAESPIFLQ</sequence>